<reference evidence="2 3" key="1">
    <citation type="submission" date="2015-05" db="EMBL/GenBank/DDBJ databases">
        <title>Whole genome sequence and identification of bacterial endophytes from Costus igneus.</title>
        <authorList>
            <person name="Lee Y.P."/>
            <person name="Gan H.M."/>
            <person name="Eng W."/>
            <person name="Wheatley M.S."/>
            <person name="Caraballo A."/>
            <person name="Polter S."/>
            <person name="Savka M.A."/>
            <person name="Hudson A.O."/>
        </authorList>
    </citation>
    <scope>NUCLEOTIDE SEQUENCE [LARGE SCALE GENOMIC DNA]</scope>
    <source>
        <strain evidence="2 3">RIT375</strain>
    </source>
</reference>
<dbReference type="InterPro" id="IPR036162">
    <property type="entry name" value="Resolvase-like_N_sf"/>
</dbReference>
<dbReference type="AlphaFoldDB" id="A0A0J1I4S8"/>
<accession>A0A0J1I4S8</accession>
<dbReference type="EMBL" id="LDPG01000001">
    <property type="protein sequence ID" value="KLV20937.1"/>
    <property type="molecule type" value="Genomic_DNA"/>
</dbReference>
<comment type="caution">
    <text evidence="2">The sequence shown here is derived from an EMBL/GenBank/DDBJ whole genome shotgun (WGS) entry which is preliminary data.</text>
</comment>
<gene>
    <name evidence="2" type="ORF">ABW01_01290</name>
</gene>
<dbReference type="SUPFAM" id="SSF53041">
    <property type="entry name" value="Resolvase-like"/>
    <property type="match status" value="1"/>
</dbReference>
<dbReference type="InterPro" id="IPR006120">
    <property type="entry name" value="Resolvase_HTH_dom"/>
</dbReference>
<protein>
    <submittedName>
        <fullName evidence="2">Resolvase</fullName>
    </submittedName>
</protein>
<evidence type="ECO:0000313" key="3">
    <source>
        <dbReference type="Proteomes" id="UP000035904"/>
    </source>
</evidence>
<evidence type="ECO:0000259" key="1">
    <source>
        <dbReference type="PROSITE" id="PS51736"/>
    </source>
</evidence>
<evidence type="ECO:0000313" key="2">
    <source>
        <dbReference type="EMBL" id="KLV20937.1"/>
    </source>
</evidence>
<dbReference type="InterPro" id="IPR006119">
    <property type="entry name" value="Resolv_N"/>
</dbReference>
<dbReference type="GO" id="GO:0003677">
    <property type="term" value="F:DNA binding"/>
    <property type="evidence" value="ECO:0007669"/>
    <property type="project" value="InterPro"/>
</dbReference>
<name>A0A0J1I4S8_BACAN</name>
<dbReference type="PROSITE" id="PS51736">
    <property type="entry name" value="RECOMBINASES_3"/>
    <property type="match status" value="1"/>
</dbReference>
<sequence length="103" mass="12175">MKKKFLEQQNLNSLNDIWLNFSEEHLYSQFLITVMVGVKQLERDLIRMWQREGVELAKKEGKFKGRLKKYHKNQAGMNYAVKLYKEGNGNVNHICEITNVSRS</sequence>
<dbReference type="GO" id="GO:0000150">
    <property type="term" value="F:DNA strand exchange activity"/>
    <property type="evidence" value="ECO:0007669"/>
    <property type="project" value="InterPro"/>
</dbReference>
<organism evidence="2 3">
    <name type="scientific">Bacillus anthracis</name>
    <name type="common">anthrax bacterium</name>
    <dbReference type="NCBI Taxonomy" id="1392"/>
    <lineage>
        <taxon>Bacteria</taxon>
        <taxon>Bacillati</taxon>
        <taxon>Bacillota</taxon>
        <taxon>Bacilli</taxon>
        <taxon>Bacillales</taxon>
        <taxon>Bacillaceae</taxon>
        <taxon>Bacillus</taxon>
        <taxon>Bacillus cereus group</taxon>
    </lineage>
</organism>
<dbReference type="PATRIC" id="fig|1392.242.peg.268"/>
<proteinExistence type="predicted"/>
<dbReference type="Proteomes" id="UP000035904">
    <property type="component" value="Unassembled WGS sequence"/>
</dbReference>
<feature type="domain" description="Resolvase/invertase-type recombinase catalytic" evidence="1">
    <location>
        <begin position="1"/>
        <end position="61"/>
    </location>
</feature>
<dbReference type="Pfam" id="PF02796">
    <property type="entry name" value="HTH_7"/>
    <property type="match status" value="1"/>
</dbReference>